<evidence type="ECO:0000313" key="3">
    <source>
        <dbReference type="WBParaSite" id="nRc.2.0.1.t45909-RA"/>
    </source>
</evidence>
<name>A0A915L4A6_ROMCU</name>
<protein>
    <submittedName>
        <fullName evidence="3">Uncharacterized protein</fullName>
    </submittedName>
</protein>
<sequence length="207" mass="23232">MSSRNDSSNAAASPSKFAFRPSKLASVTEKIWKKDLPSSETTKKPEEPILKLVEKPIFSSSSAATTTTTKTTREISSSKNFIFGQNIRDRVVIQNQNNVNQDENDKKQQSTSWSTTGNNQFRDFKDVTKDQNSAAENGDSKSKNFEESAKTYEQNKLLANKVQLAENVDVRTGEEDDQNILQYPNPEEPNYPDQDNSKWSLDIIANG</sequence>
<feature type="compositionally biased region" description="Polar residues" evidence="1">
    <location>
        <begin position="110"/>
        <end position="121"/>
    </location>
</feature>
<accession>A0A915L4A6</accession>
<feature type="compositionally biased region" description="Basic and acidic residues" evidence="1">
    <location>
        <begin position="138"/>
        <end position="148"/>
    </location>
</feature>
<feature type="region of interest" description="Disordered" evidence="1">
    <location>
        <begin position="168"/>
        <end position="207"/>
    </location>
</feature>
<feature type="compositionally biased region" description="Low complexity" evidence="1">
    <location>
        <begin position="59"/>
        <end position="78"/>
    </location>
</feature>
<keyword evidence="2" id="KW-1185">Reference proteome</keyword>
<dbReference type="WBParaSite" id="nRc.2.0.1.t45909-RA">
    <property type="protein sequence ID" value="nRc.2.0.1.t45909-RA"/>
    <property type="gene ID" value="nRc.2.0.1.g45909"/>
</dbReference>
<reference evidence="3" key="1">
    <citation type="submission" date="2022-11" db="UniProtKB">
        <authorList>
            <consortium name="WormBaseParasite"/>
        </authorList>
    </citation>
    <scope>IDENTIFICATION</scope>
</reference>
<feature type="region of interest" description="Disordered" evidence="1">
    <location>
        <begin position="57"/>
        <end position="79"/>
    </location>
</feature>
<organism evidence="2 3">
    <name type="scientific">Romanomermis culicivorax</name>
    <name type="common">Nematode worm</name>
    <dbReference type="NCBI Taxonomy" id="13658"/>
    <lineage>
        <taxon>Eukaryota</taxon>
        <taxon>Metazoa</taxon>
        <taxon>Ecdysozoa</taxon>
        <taxon>Nematoda</taxon>
        <taxon>Enoplea</taxon>
        <taxon>Dorylaimia</taxon>
        <taxon>Mermithida</taxon>
        <taxon>Mermithoidea</taxon>
        <taxon>Mermithidae</taxon>
        <taxon>Romanomermis</taxon>
    </lineage>
</organism>
<proteinExistence type="predicted"/>
<dbReference type="Proteomes" id="UP000887565">
    <property type="component" value="Unplaced"/>
</dbReference>
<evidence type="ECO:0000313" key="2">
    <source>
        <dbReference type="Proteomes" id="UP000887565"/>
    </source>
</evidence>
<dbReference type="AlphaFoldDB" id="A0A915L4A6"/>
<evidence type="ECO:0000256" key="1">
    <source>
        <dbReference type="SAM" id="MobiDB-lite"/>
    </source>
</evidence>
<feature type="region of interest" description="Disordered" evidence="1">
    <location>
        <begin position="94"/>
        <end position="148"/>
    </location>
</feature>